<comment type="caution">
    <text evidence="2">The sequence shown here is derived from an EMBL/GenBank/DDBJ whole genome shotgun (WGS) entry which is preliminary data.</text>
</comment>
<evidence type="ECO:0000313" key="2">
    <source>
        <dbReference type="EMBL" id="EMM83636.1"/>
    </source>
</evidence>
<evidence type="ECO:0000259" key="1">
    <source>
        <dbReference type="Pfam" id="PF07603"/>
    </source>
</evidence>
<dbReference type="Pfam" id="PF07603">
    <property type="entry name" value="Lcl_C"/>
    <property type="match status" value="1"/>
</dbReference>
<evidence type="ECO:0000313" key="3">
    <source>
        <dbReference type="Proteomes" id="UP000012128"/>
    </source>
</evidence>
<protein>
    <submittedName>
        <fullName evidence="2">PF07603 domain protein</fullName>
    </submittedName>
</protein>
<accession>M6GXJ1</accession>
<dbReference type="PANTHER" id="PTHR35812:SF1">
    <property type="entry name" value="LIPOPROTEIN"/>
    <property type="match status" value="1"/>
</dbReference>
<dbReference type="PANTHER" id="PTHR35812">
    <property type="entry name" value="LIPOPROTEIN"/>
    <property type="match status" value="1"/>
</dbReference>
<dbReference type="EMBL" id="AFLW02000048">
    <property type="protein sequence ID" value="EMM83636.1"/>
    <property type="molecule type" value="Genomic_DNA"/>
</dbReference>
<feature type="domain" description="Lcl C-terminal" evidence="1">
    <location>
        <begin position="7"/>
        <end position="103"/>
    </location>
</feature>
<sequence length="106" mass="11502">MFGAIGSLDWNQARGNCNGKVLVPGRVWRLPNINELLSIIDYSDPNPILPTIDTIFFPNTPNPSGYWTSTTYDSNKSLAIAVAFGNGIVATSDKSGTLYARCVTTF</sequence>
<reference evidence="2 3" key="1">
    <citation type="submission" date="2013-01" db="EMBL/GenBank/DDBJ databases">
        <authorList>
            <person name="Harkins D.M."/>
            <person name="Durkin A.S."/>
            <person name="Brinkac L.M."/>
            <person name="Haft D.H."/>
            <person name="Selengut J.D."/>
            <person name="Sanka R."/>
            <person name="DePew J."/>
            <person name="Purushe J."/>
            <person name="Hospenthal D.R."/>
            <person name="Murray C.K."/>
            <person name="Pimentel G."/>
            <person name="Wasfy M."/>
            <person name="Parker T."/>
            <person name="Miller R.S."/>
            <person name="Vinetz J.M."/>
            <person name="Sutton G.G."/>
            <person name="Nierman W.C."/>
            <person name="Fouts D.E."/>
        </authorList>
    </citation>
    <scope>NUCLEOTIDE SEQUENCE [LARGE SCALE GENOMIC DNA]</scope>
    <source>
        <strain evidence="2 3">2006001854</strain>
    </source>
</reference>
<dbReference type="Proteomes" id="UP000012128">
    <property type="component" value="Unassembled WGS sequence"/>
</dbReference>
<name>M6GXJ1_LEPIR</name>
<organism evidence="2 3">
    <name type="scientific">Leptospira interrogans str. 2006001854</name>
    <dbReference type="NCBI Taxonomy" id="1001590"/>
    <lineage>
        <taxon>Bacteria</taxon>
        <taxon>Pseudomonadati</taxon>
        <taxon>Spirochaetota</taxon>
        <taxon>Spirochaetia</taxon>
        <taxon>Leptospirales</taxon>
        <taxon>Leptospiraceae</taxon>
        <taxon>Leptospira</taxon>
    </lineage>
</organism>
<dbReference type="InterPro" id="IPR011460">
    <property type="entry name" value="Lcl_C"/>
</dbReference>
<gene>
    <name evidence="2" type="ORF">LEP1GSC037_0113</name>
</gene>
<dbReference type="AlphaFoldDB" id="M6GXJ1"/>
<proteinExistence type="predicted"/>